<keyword evidence="2" id="KW-1185">Reference proteome</keyword>
<accession>A0A7Z9BYH1</accession>
<dbReference type="AlphaFoldDB" id="A0A7Z9BYH1"/>
<organism evidence="1 2">
    <name type="scientific">Planktothrix paucivesiculata PCC 9631</name>
    <dbReference type="NCBI Taxonomy" id="671071"/>
    <lineage>
        <taxon>Bacteria</taxon>
        <taxon>Bacillati</taxon>
        <taxon>Cyanobacteriota</taxon>
        <taxon>Cyanophyceae</taxon>
        <taxon>Oscillatoriophycideae</taxon>
        <taxon>Oscillatoriales</taxon>
        <taxon>Microcoleaceae</taxon>
        <taxon>Planktothrix</taxon>
    </lineage>
</organism>
<reference evidence="1" key="1">
    <citation type="submission" date="2019-10" db="EMBL/GenBank/DDBJ databases">
        <authorList>
            <consortium name="Genoscope - CEA"/>
            <person name="William W."/>
        </authorList>
    </citation>
    <scope>NUCLEOTIDE SEQUENCE [LARGE SCALE GENOMIC DNA]</scope>
    <source>
        <strain evidence="1">BBR_PRJEB10994</strain>
    </source>
</reference>
<evidence type="ECO:0000313" key="2">
    <source>
        <dbReference type="Proteomes" id="UP000182190"/>
    </source>
</evidence>
<evidence type="ECO:0000313" key="1">
    <source>
        <dbReference type="EMBL" id="VXD23533.1"/>
    </source>
</evidence>
<sequence length="43" mass="4740">MILPGRHIKGFKLSQVYPSSITASRNQTLDTSVSSMSLIRSKC</sequence>
<gene>
    <name evidence="1" type="ORF">PL9631_740021</name>
</gene>
<proteinExistence type="predicted"/>
<dbReference type="Proteomes" id="UP000182190">
    <property type="component" value="Unassembled WGS sequence"/>
</dbReference>
<name>A0A7Z9BYH1_9CYAN</name>
<dbReference type="EMBL" id="CZCS02000217">
    <property type="protein sequence ID" value="VXD23533.1"/>
    <property type="molecule type" value="Genomic_DNA"/>
</dbReference>
<protein>
    <submittedName>
        <fullName evidence="1">Uncharacterized protein</fullName>
    </submittedName>
</protein>
<comment type="caution">
    <text evidence="1">The sequence shown here is derived from an EMBL/GenBank/DDBJ whole genome shotgun (WGS) entry which is preliminary data.</text>
</comment>